<dbReference type="PROSITE" id="PS00178">
    <property type="entry name" value="AA_TRNA_LIGASE_I"/>
    <property type="match status" value="1"/>
</dbReference>
<accession>A0A0D2WVQ6</accession>
<dbReference type="NCBIfam" id="TIGR00234">
    <property type="entry name" value="tyrS"/>
    <property type="match status" value="1"/>
</dbReference>
<dbReference type="SUPFAM" id="SSF55174">
    <property type="entry name" value="Alpha-L RNA-binding motif"/>
    <property type="match status" value="1"/>
</dbReference>
<dbReference type="Gene3D" id="3.40.50.620">
    <property type="entry name" value="HUPs"/>
    <property type="match status" value="1"/>
</dbReference>
<keyword evidence="3 11" id="KW-0547">Nucleotide-binding</keyword>
<reference evidence="15" key="1">
    <citation type="submission" date="2011-02" db="EMBL/GenBank/DDBJ databases">
        <title>The Genome Sequence of Capsaspora owczarzaki ATCC 30864.</title>
        <authorList>
            <person name="Russ C."/>
            <person name="Cuomo C."/>
            <person name="Burger G."/>
            <person name="Gray M.W."/>
            <person name="Holland P.W.H."/>
            <person name="King N."/>
            <person name="Lang F.B.F."/>
            <person name="Roger A.J."/>
            <person name="Ruiz-Trillo I."/>
            <person name="Young S.K."/>
            <person name="Zeng Q."/>
            <person name="Gargeya S."/>
            <person name="Alvarado L."/>
            <person name="Berlin A."/>
            <person name="Chapman S.B."/>
            <person name="Chen Z."/>
            <person name="Freedman E."/>
            <person name="Gellesch M."/>
            <person name="Goldberg J."/>
            <person name="Griggs A."/>
            <person name="Gujja S."/>
            <person name="Heilman E."/>
            <person name="Heiman D."/>
            <person name="Howarth C."/>
            <person name="Mehta T."/>
            <person name="Neiman D."/>
            <person name="Pearson M."/>
            <person name="Roberts A."/>
            <person name="Saif S."/>
            <person name="Shea T."/>
            <person name="Shenoy N."/>
            <person name="Sisk P."/>
            <person name="Stolte C."/>
            <person name="Sykes S."/>
            <person name="White J."/>
            <person name="Yandava C."/>
            <person name="Haas B."/>
            <person name="Nusbaum C."/>
            <person name="Birren B."/>
        </authorList>
    </citation>
    <scope>NUCLEOTIDE SEQUENCE</scope>
    <source>
        <strain evidence="15">ATCC 30864</strain>
    </source>
</reference>
<dbReference type="SUPFAM" id="SSF52374">
    <property type="entry name" value="Nucleotidylyl transferase"/>
    <property type="match status" value="1"/>
</dbReference>
<evidence type="ECO:0000259" key="13">
    <source>
        <dbReference type="Pfam" id="PF22421"/>
    </source>
</evidence>
<dbReference type="OrthoDB" id="337870at2759"/>
<dbReference type="Pfam" id="PF22421">
    <property type="entry name" value="SYY_C-terminal"/>
    <property type="match status" value="1"/>
</dbReference>
<evidence type="ECO:0000256" key="9">
    <source>
        <dbReference type="ARBA" id="ARBA00048248"/>
    </source>
</evidence>
<dbReference type="GO" id="GO:0004831">
    <property type="term" value="F:tyrosine-tRNA ligase activity"/>
    <property type="evidence" value="ECO:0007669"/>
    <property type="project" value="UniProtKB-EC"/>
</dbReference>
<protein>
    <recommendedName>
        <fullName evidence="1 11">Tyrosine--tRNA ligase</fullName>
        <ecNumber evidence="1 11">6.1.1.1</ecNumber>
    </recommendedName>
    <alternativeName>
        <fullName evidence="8 11">Tyrosyl-tRNA synthetase</fullName>
    </alternativeName>
</protein>
<dbReference type="InterPro" id="IPR024088">
    <property type="entry name" value="Tyr-tRNA-ligase_bac-type"/>
</dbReference>
<dbReference type="CDD" id="cd00805">
    <property type="entry name" value="TyrRS_core"/>
    <property type="match status" value="1"/>
</dbReference>
<evidence type="ECO:0000256" key="6">
    <source>
        <dbReference type="ARBA" id="ARBA00022917"/>
    </source>
</evidence>
<dbReference type="AlphaFoldDB" id="A0A0D2WVQ6"/>
<proteinExistence type="inferred from homology"/>
<evidence type="ECO:0000256" key="5">
    <source>
        <dbReference type="ARBA" id="ARBA00022884"/>
    </source>
</evidence>
<dbReference type="STRING" id="595528.A0A0D2WVQ6"/>
<dbReference type="EC" id="6.1.1.1" evidence="1 11"/>
<keyword evidence="2 11" id="KW-0436">Ligase</keyword>
<evidence type="ECO:0000256" key="8">
    <source>
        <dbReference type="ARBA" id="ARBA00033323"/>
    </source>
</evidence>
<evidence type="ECO:0000256" key="11">
    <source>
        <dbReference type="RuleBase" id="RU361234"/>
    </source>
</evidence>
<dbReference type="FunCoup" id="A0A0D2WVQ6">
    <property type="interactions" value="378"/>
</dbReference>
<dbReference type="InterPro" id="IPR014729">
    <property type="entry name" value="Rossmann-like_a/b/a_fold"/>
</dbReference>
<feature type="compositionally biased region" description="Polar residues" evidence="12">
    <location>
        <begin position="389"/>
        <end position="398"/>
    </location>
</feature>
<gene>
    <name evidence="14" type="ORF">CAOG_006696</name>
</gene>
<evidence type="ECO:0000256" key="3">
    <source>
        <dbReference type="ARBA" id="ARBA00022741"/>
    </source>
</evidence>
<dbReference type="GO" id="GO:0006437">
    <property type="term" value="P:tyrosyl-tRNA aminoacylation"/>
    <property type="evidence" value="ECO:0007669"/>
    <property type="project" value="InterPro"/>
</dbReference>
<sequence>MLVASRSSSRPVLALALSAGRRAAHSAAASSAPILATSLASSTAPGPCALTELQWRGLLHAHTSSFEGLAATLRSPNRACLYAGFDPTADSLHAGNLLVLMGMLHFHRAGHQVIALVGGATGQVGDPSGRQTERSMLAVNTVASNAAGSPTSSPKPVTVVNNLDWYAPMNVLEFVRDVGQHFRMTTMLGKESVKSRLQPQSTSASGTEPAGMSFTEFTYQLFQAYDYYQLHERNQCRLQLGGSDQWGNITAGCDLIRKVTGKEAHGVTMPLVTTSTGEKFGKSMGNAVWMDAAKTTPFEWYQFFLRSEDSQAERYLRYYTFLSLDEITDIARRHAEAPNKRIAQTALADQVTLLVHGREGLAEAHRSTKLLYHRGGSGSGSPNSTNSNEVQATDSSNSPFELTSAEVAALLSAQTPSINVSRSELGQLLLIDALVRLGLTPSKSEAKKLIRNGGVSVNSVKSVNERDVLGENHALKDSNATLLRVGKRAHGLVLWEAAAI</sequence>
<organism evidence="14 15">
    <name type="scientific">Capsaspora owczarzaki (strain ATCC 30864)</name>
    <dbReference type="NCBI Taxonomy" id="595528"/>
    <lineage>
        <taxon>Eukaryota</taxon>
        <taxon>Filasterea</taxon>
        <taxon>Capsaspora</taxon>
    </lineage>
</organism>
<dbReference type="Gene3D" id="3.10.290.10">
    <property type="entry name" value="RNA-binding S4 domain"/>
    <property type="match status" value="1"/>
</dbReference>
<dbReference type="InterPro" id="IPR001412">
    <property type="entry name" value="aa-tRNA-synth_I_CS"/>
</dbReference>
<dbReference type="InterPro" id="IPR054608">
    <property type="entry name" value="SYY-like_C"/>
</dbReference>
<evidence type="ECO:0000256" key="4">
    <source>
        <dbReference type="ARBA" id="ARBA00022840"/>
    </source>
</evidence>
<keyword evidence="4 11" id="KW-0067">ATP-binding</keyword>
<dbReference type="GO" id="GO:0005739">
    <property type="term" value="C:mitochondrion"/>
    <property type="evidence" value="ECO:0007669"/>
    <property type="project" value="TreeGrafter"/>
</dbReference>
<dbReference type="InParanoid" id="A0A0D2WVQ6"/>
<dbReference type="Proteomes" id="UP000008743">
    <property type="component" value="Unassembled WGS sequence"/>
</dbReference>
<evidence type="ECO:0000256" key="1">
    <source>
        <dbReference type="ARBA" id="ARBA00013160"/>
    </source>
</evidence>
<evidence type="ECO:0000256" key="2">
    <source>
        <dbReference type="ARBA" id="ARBA00022598"/>
    </source>
</evidence>
<dbReference type="FunFam" id="1.10.240.10:FF:000001">
    <property type="entry name" value="Tyrosine--tRNA ligase"/>
    <property type="match status" value="1"/>
</dbReference>
<dbReference type="CDD" id="cd00165">
    <property type="entry name" value="S4"/>
    <property type="match status" value="1"/>
</dbReference>
<keyword evidence="5 10" id="KW-0694">RNA-binding</keyword>
<dbReference type="HAMAP" id="MF_02006">
    <property type="entry name" value="Tyr_tRNA_synth_type1"/>
    <property type="match status" value="1"/>
</dbReference>
<dbReference type="InterPro" id="IPR024107">
    <property type="entry name" value="Tyr-tRNA-ligase_bac_1"/>
</dbReference>
<dbReference type="GO" id="GO:0003723">
    <property type="term" value="F:RNA binding"/>
    <property type="evidence" value="ECO:0007669"/>
    <property type="project" value="UniProtKB-KW"/>
</dbReference>
<dbReference type="PROSITE" id="PS50889">
    <property type="entry name" value="S4"/>
    <property type="match status" value="1"/>
</dbReference>
<dbReference type="PANTHER" id="PTHR11766:SF0">
    <property type="entry name" value="TYROSINE--TRNA LIGASE, MITOCHONDRIAL"/>
    <property type="match status" value="1"/>
</dbReference>
<dbReference type="eggNOG" id="KOG2623">
    <property type="taxonomic scope" value="Eukaryota"/>
</dbReference>
<evidence type="ECO:0000256" key="10">
    <source>
        <dbReference type="PROSITE-ProRule" id="PRU00182"/>
    </source>
</evidence>
<dbReference type="GO" id="GO:0005524">
    <property type="term" value="F:ATP binding"/>
    <property type="evidence" value="ECO:0007669"/>
    <property type="project" value="UniProtKB-KW"/>
</dbReference>
<dbReference type="InterPro" id="IPR002305">
    <property type="entry name" value="aa-tRNA-synth_Ic"/>
</dbReference>
<keyword evidence="15" id="KW-1185">Reference proteome</keyword>
<evidence type="ECO:0000313" key="14">
    <source>
        <dbReference type="EMBL" id="KJE96358.1"/>
    </source>
</evidence>
<dbReference type="InterPro" id="IPR036986">
    <property type="entry name" value="S4_RNA-bd_sf"/>
</dbReference>
<dbReference type="EMBL" id="KE346371">
    <property type="protein sequence ID" value="KJE96358.1"/>
    <property type="molecule type" value="Genomic_DNA"/>
</dbReference>
<feature type="domain" description="Tyrosine--tRNA ligase SYY-like C-terminal" evidence="13">
    <location>
        <begin position="413"/>
        <end position="492"/>
    </location>
</feature>
<keyword evidence="6 11" id="KW-0648">Protein biosynthesis</keyword>
<dbReference type="Gene3D" id="1.10.240.10">
    <property type="entry name" value="Tyrosyl-Transfer RNA Synthetase"/>
    <property type="match status" value="1"/>
</dbReference>
<evidence type="ECO:0000256" key="12">
    <source>
        <dbReference type="SAM" id="MobiDB-lite"/>
    </source>
</evidence>
<feature type="region of interest" description="Disordered" evidence="12">
    <location>
        <begin position="372"/>
        <end position="398"/>
    </location>
</feature>
<dbReference type="PANTHER" id="PTHR11766">
    <property type="entry name" value="TYROSYL-TRNA SYNTHETASE"/>
    <property type="match status" value="1"/>
</dbReference>
<keyword evidence="7 11" id="KW-0030">Aminoacyl-tRNA synthetase</keyword>
<dbReference type="PhylomeDB" id="A0A0D2WVQ6"/>
<dbReference type="PRINTS" id="PR01040">
    <property type="entry name" value="TRNASYNTHTYR"/>
</dbReference>
<comment type="similarity">
    <text evidence="11">Belongs to the class-I aminoacyl-tRNA synthetase family.</text>
</comment>
<evidence type="ECO:0000256" key="7">
    <source>
        <dbReference type="ARBA" id="ARBA00023146"/>
    </source>
</evidence>
<evidence type="ECO:0000313" key="15">
    <source>
        <dbReference type="Proteomes" id="UP000008743"/>
    </source>
</evidence>
<dbReference type="OMA" id="YMMAKDS"/>
<name>A0A0D2WVQ6_CAPO3</name>
<comment type="catalytic activity">
    <reaction evidence="9 11">
        <text>tRNA(Tyr) + L-tyrosine + ATP = L-tyrosyl-tRNA(Tyr) + AMP + diphosphate + H(+)</text>
        <dbReference type="Rhea" id="RHEA:10220"/>
        <dbReference type="Rhea" id="RHEA-COMP:9706"/>
        <dbReference type="Rhea" id="RHEA-COMP:9707"/>
        <dbReference type="ChEBI" id="CHEBI:15378"/>
        <dbReference type="ChEBI" id="CHEBI:30616"/>
        <dbReference type="ChEBI" id="CHEBI:33019"/>
        <dbReference type="ChEBI" id="CHEBI:58315"/>
        <dbReference type="ChEBI" id="CHEBI:78442"/>
        <dbReference type="ChEBI" id="CHEBI:78536"/>
        <dbReference type="ChEBI" id="CHEBI:456215"/>
        <dbReference type="EC" id="6.1.1.1"/>
    </reaction>
</comment>
<dbReference type="InterPro" id="IPR002307">
    <property type="entry name" value="Tyr-tRNA-ligase"/>
</dbReference>
<dbReference type="RefSeq" id="XP_004344317.1">
    <property type="nucleotide sequence ID" value="XM_004344267.1"/>
</dbReference>
<dbReference type="Pfam" id="PF00579">
    <property type="entry name" value="tRNA-synt_1b"/>
    <property type="match status" value="1"/>
</dbReference>
<dbReference type="GO" id="GO:0005829">
    <property type="term" value="C:cytosol"/>
    <property type="evidence" value="ECO:0007669"/>
    <property type="project" value="TreeGrafter"/>
</dbReference>